<gene>
    <name evidence="1" type="ORF">GCM10019016_064580</name>
</gene>
<dbReference type="EMBL" id="BAAAXF010000045">
    <property type="protein sequence ID" value="GAA3499354.1"/>
    <property type="molecule type" value="Genomic_DNA"/>
</dbReference>
<dbReference type="InterPro" id="IPR001387">
    <property type="entry name" value="Cro/C1-type_HTH"/>
</dbReference>
<organism evidence="1 2">
    <name type="scientific">Streptomyces prasinosporus</name>
    <dbReference type="NCBI Taxonomy" id="68256"/>
    <lineage>
        <taxon>Bacteria</taxon>
        <taxon>Bacillati</taxon>
        <taxon>Actinomycetota</taxon>
        <taxon>Actinomycetes</taxon>
        <taxon>Kitasatosporales</taxon>
        <taxon>Streptomycetaceae</taxon>
        <taxon>Streptomyces</taxon>
        <taxon>Streptomyces albogriseolus group</taxon>
    </lineage>
</organism>
<reference evidence="2" key="1">
    <citation type="journal article" date="2019" name="Int. J. Syst. Evol. Microbiol.">
        <title>The Global Catalogue of Microorganisms (GCM) 10K type strain sequencing project: providing services to taxonomists for standard genome sequencing and annotation.</title>
        <authorList>
            <consortium name="The Broad Institute Genomics Platform"/>
            <consortium name="The Broad Institute Genome Sequencing Center for Infectious Disease"/>
            <person name="Wu L."/>
            <person name="Ma J."/>
        </authorList>
    </citation>
    <scope>NUCLEOTIDE SEQUENCE [LARGE SCALE GENOMIC DNA]</scope>
    <source>
        <strain evidence="2">JCM 4816</strain>
    </source>
</reference>
<name>A0ABP6TXY3_9ACTN</name>
<dbReference type="SUPFAM" id="SSF47413">
    <property type="entry name" value="lambda repressor-like DNA-binding domains"/>
    <property type="match status" value="1"/>
</dbReference>
<dbReference type="CDD" id="cd00093">
    <property type="entry name" value="HTH_XRE"/>
    <property type="match status" value="1"/>
</dbReference>
<evidence type="ECO:0000313" key="1">
    <source>
        <dbReference type="EMBL" id="GAA3499354.1"/>
    </source>
</evidence>
<dbReference type="SUPFAM" id="SSF56024">
    <property type="entry name" value="Phospholipase D/nuclease"/>
    <property type="match status" value="1"/>
</dbReference>
<proteinExistence type="predicted"/>
<dbReference type="Gene3D" id="1.10.260.40">
    <property type="entry name" value="lambda repressor-like DNA-binding domains"/>
    <property type="match status" value="1"/>
</dbReference>
<accession>A0ABP6TXY3</accession>
<comment type="caution">
    <text evidence="1">The sequence shown here is derived from an EMBL/GenBank/DDBJ whole genome shotgun (WGS) entry which is preliminary data.</text>
</comment>
<dbReference type="InterPro" id="IPR010982">
    <property type="entry name" value="Lambda_DNA-bd_dom_sf"/>
</dbReference>
<protein>
    <submittedName>
        <fullName evidence="1">XRE family transcriptional regulator</fullName>
    </submittedName>
</protein>
<dbReference type="Proteomes" id="UP001501455">
    <property type="component" value="Unassembled WGS sequence"/>
</dbReference>
<evidence type="ECO:0000313" key="2">
    <source>
        <dbReference type="Proteomes" id="UP001501455"/>
    </source>
</evidence>
<keyword evidence="2" id="KW-1185">Reference proteome</keyword>
<sequence length="275" mass="30693">MRGGGRITVRMDVWGRLSYRQNVPSGPNEGHVMANERLRAAISAKGETIQSVAEHVGVDPKSVERWITTGRTPHRGHRWKAANLLGVDEVYIWPAVEKQAEKASTSELITYYPHRGAVPAPLWSSLIEKATDQVDILVYAGLFLFDGNPDLPEQLAEKAKAGAQVRILLGDPDSEAVRQRGEEEGIGGDLAARARITRRYLEPAMSTPGVEVRLHDTILYNSIYRFDEDVLVNPHVLGAPAGQNPVMHFRYLPGARTFRHYMRSFDYAWEQGRAA</sequence>